<evidence type="ECO:0000256" key="7">
    <source>
        <dbReference type="ARBA" id="ARBA00023065"/>
    </source>
</evidence>
<feature type="transmembrane region" description="Helical" evidence="10">
    <location>
        <begin position="291"/>
        <end position="311"/>
    </location>
</feature>
<feature type="transmembrane region" description="Helical" evidence="10">
    <location>
        <begin position="172"/>
        <end position="190"/>
    </location>
</feature>
<feature type="transmembrane region" description="Helical" evidence="10">
    <location>
        <begin position="6"/>
        <end position="24"/>
    </location>
</feature>
<dbReference type="AlphaFoldDB" id="A0A7X5YAY9"/>
<evidence type="ECO:0000256" key="2">
    <source>
        <dbReference type="ARBA" id="ARBA00022448"/>
    </source>
</evidence>
<feature type="domain" description="Cation/H+ exchanger transmembrane" evidence="11">
    <location>
        <begin position="36"/>
        <end position="401"/>
    </location>
</feature>
<dbReference type="GO" id="GO:1902600">
    <property type="term" value="P:proton transmembrane transport"/>
    <property type="evidence" value="ECO:0007669"/>
    <property type="project" value="InterPro"/>
</dbReference>
<evidence type="ECO:0000313" key="13">
    <source>
        <dbReference type="Proteomes" id="UP000558192"/>
    </source>
</evidence>
<dbReference type="Proteomes" id="UP000558192">
    <property type="component" value="Unassembled WGS sequence"/>
</dbReference>
<keyword evidence="3" id="KW-0050">Antiport</keyword>
<feature type="transmembrane region" description="Helical" evidence="10">
    <location>
        <begin position="65"/>
        <end position="85"/>
    </location>
</feature>
<feature type="transmembrane region" description="Helical" evidence="10">
    <location>
        <begin position="350"/>
        <end position="368"/>
    </location>
</feature>
<dbReference type="EMBL" id="JAATJC010000001">
    <property type="protein sequence ID" value="NJC06806.1"/>
    <property type="molecule type" value="Genomic_DNA"/>
</dbReference>
<keyword evidence="7" id="KW-0406">Ion transport</keyword>
<evidence type="ECO:0000259" key="11">
    <source>
        <dbReference type="Pfam" id="PF00999"/>
    </source>
</evidence>
<protein>
    <submittedName>
        <fullName evidence="12">NhaP-type Na+/H+ or K+/H+ antiporter</fullName>
    </submittedName>
</protein>
<evidence type="ECO:0000256" key="10">
    <source>
        <dbReference type="SAM" id="Phobius"/>
    </source>
</evidence>
<evidence type="ECO:0000256" key="8">
    <source>
        <dbReference type="ARBA" id="ARBA00023136"/>
    </source>
</evidence>
<dbReference type="Gene3D" id="1.20.1530.20">
    <property type="match status" value="1"/>
</dbReference>
<keyword evidence="2" id="KW-0813">Transport</keyword>
<feature type="transmembrane region" description="Helical" evidence="10">
    <location>
        <begin position="202"/>
        <end position="220"/>
    </location>
</feature>
<keyword evidence="6 10" id="KW-1133">Transmembrane helix</keyword>
<keyword evidence="5 10" id="KW-0812">Transmembrane</keyword>
<evidence type="ECO:0000256" key="9">
    <source>
        <dbReference type="SAM" id="MobiDB-lite"/>
    </source>
</evidence>
<evidence type="ECO:0000256" key="3">
    <source>
        <dbReference type="ARBA" id="ARBA00022449"/>
    </source>
</evidence>
<sequence length="429" mass="45489">MFGFETYHIGLAGVGLAILIAFWLPRFVSGREPAASALLIVAGLLAFLPFPEARAGLDPVSQPRGWEIMAEICVIVGLFGTGLRIDRLVDRGQWWPTLRLLLIAMPLCIAALALFGWFAAGMTFAGALLLGAVLAPTDPVLAADVAVGPPLEGGEHPVRFTLTTEAGLNDGLAFPFVHLGILVAGAGMISWDMAGEWVLRDLLYRVVVGGLSGAAVGWLLGKLLFDWPRENALARTESGVIAFAGVLLAYGATELVEGYGFIAAFVAGLTLRRSESTHDFHKKLHDFSESLEHALTAILLVGLGAILPVLWPHFTPANALIAGVLILVIRPAAAWLSLTGTMLRGRERAVVAFYGVRGIGSIYYLAYAGHHVKLTNEYELWATIVGTILLSTLVHGLTAGLALDQVTGEEPPEPGEAAPERVEGAGARG</sequence>
<dbReference type="GO" id="GO:0005886">
    <property type="term" value="C:plasma membrane"/>
    <property type="evidence" value="ECO:0007669"/>
    <property type="project" value="UniProtKB-SubCell"/>
</dbReference>
<dbReference type="PANTHER" id="PTHR32507:SF8">
    <property type="entry name" value="CNH1P"/>
    <property type="match status" value="1"/>
</dbReference>
<organism evidence="12 13">
    <name type="scientific">Sphingomonas kaistensis</name>
    <dbReference type="NCBI Taxonomy" id="298708"/>
    <lineage>
        <taxon>Bacteria</taxon>
        <taxon>Pseudomonadati</taxon>
        <taxon>Pseudomonadota</taxon>
        <taxon>Alphaproteobacteria</taxon>
        <taxon>Sphingomonadales</taxon>
        <taxon>Sphingomonadaceae</taxon>
        <taxon>Sphingomonas</taxon>
    </lineage>
</organism>
<dbReference type="InterPro" id="IPR006153">
    <property type="entry name" value="Cation/H_exchanger_TM"/>
</dbReference>
<evidence type="ECO:0000256" key="1">
    <source>
        <dbReference type="ARBA" id="ARBA00004651"/>
    </source>
</evidence>
<dbReference type="InterPro" id="IPR038770">
    <property type="entry name" value="Na+/solute_symporter_sf"/>
</dbReference>
<feature type="region of interest" description="Disordered" evidence="9">
    <location>
        <begin position="406"/>
        <end position="429"/>
    </location>
</feature>
<keyword evidence="13" id="KW-1185">Reference proteome</keyword>
<dbReference type="RefSeq" id="WP_168070257.1">
    <property type="nucleotide sequence ID" value="NZ_JAATJC010000001.1"/>
</dbReference>
<evidence type="ECO:0000256" key="4">
    <source>
        <dbReference type="ARBA" id="ARBA00022475"/>
    </source>
</evidence>
<gene>
    <name evidence="12" type="ORF">GGQ97_002599</name>
</gene>
<feature type="transmembrane region" description="Helical" evidence="10">
    <location>
        <begin position="36"/>
        <end position="53"/>
    </location>
</feature>
<feature type="transmembrane region" description="Helical" evidence="10">
    <location>
        <begin position="240"/>
        <end position="271"/>
    </location>
</feature>
<dbReference type="GO" id="GO:0015297">
    <property type="term" value="F:antiporter activity"/>
    <property type="evidence" value="ECO:0007669"/>
    <property type="project" value="UniProtKB-KW"/>
</dbReference>
<dbReference type="PANTHER" id="PTHR32507">
    <property type="entry name" value="NA(+)/H(+) ANTIPORTER 1"/>
    <property type="match status" value="1"/>
</dbReference>
<evidence type="ECO:0000313" key="12">
    <source>
        <dbReference type="EMBL" id="NJC06806.1"/>
    </source>
</evidence>
<reference evidence="12 13" key="1">
    <citation type="submission" date="2020-03" db="EMBL/GenBank/DDBJ databases">
        <title>Genomic Encyclopedia of Type Strains, Phase IV (KMG-IV): sequencing the most valuable type-strain genomes for metagenomic binning, comparative biology and taxonomic classification.</title>
        <authorList>
            <person name="Goeker M."/>
        </authorList>
    </citation>
    <scope>NUCLEOTIDE SEQUENCE [LARGE SCALE GENOMIC DNA]</scope>
    <source>
        <strain evidence="12 13">DSM 16846</strain>
    </source>
</reference>
<feature type="transmembrane region" description="Helical" evidence="10">
    <location>
        <begin position="380"/>
        <end position="403"/>
    </location>
</feature>
<feature type="transmembrane region" description="Helical" evidence="10">
    <location>
        <begin position="317"/>
        <end position="338"/>
    </location>
</feature>
<comment type="caution">
    <text evidence="12">The sequence shown here is derived from an EMBL/GenBank/DDBJ whole genome shotgun (WGS) entry which is preliminary data.</text>
</comment>
<accession>A0A7X5YAY9</accession>
<keyword evidence="8 10" id="KW-0472">Membrane</keyword>
<comment type="subcellular location">
    <subcellularLocation>
        <location evidence="1">Cell membrane</location>
        <topology evidence="1">Multi-pass membrane protein</topology>
    </subcellularLocation>
</comment>
<name>A0A7X5YAY9_9SPHN</name>
<feature type="transmembrane region" description="Helical" evidence="10">
    <location>
        <begin position="97"/>
        <end position="120"/>
    </location>
</feature>
<dbReference type="Pfam" id="PF00999">
    <property type="entry name" value="Na_H_Exchanger"/>
    <property type="match status" value="1"/>
</dbReference>
<proteinExistence type="predicted"/>
<evidence type="ECO:0000256" key="6">
    <source>
        <dbReference type="ARBA" id="ARBA00022989"/>
    </source>
</evidence>
<keyword evidence="4" id="KW-1003">Cell membrane</keyword>
<evidence type="ECO:0000256" key="5">
    <source>
        <dbReference type="ARBA" id="ARBA00022692"/>
    </source>
</evidence>